<gene>
    <name evidence="1" type="ORF">ACFFIX_21485</name>
</gene>
<keyword evidence="2" id="KW-1185">Reference proteome</keyword>
<sequence>MDSNLTDFVIETIEDISMFDYKDLECIKRVIRKAIDVYNLKSYEELEETQSGVIRFLYIHSMMEENILSKIVEITRNSEIELDIEGVYEGHVIRDY</sequence>
<dbReference type="EMBL" id="JBHLVO010000027">
    <property type="protein sequence ID" value="MFC0273955.1"/>
    <property type="molecule type" value="Genomic_DNA"/>
</dbReference>
<dbReference type="RefSeq" id="WP_251157376.1">
    <property type="nucleotide sequence ID" value="NZ_JBHLVO010000027.1"/>
</dbReference>
<accession>A0ABV6GK96</accession>
<dbReference type="Pfam" id="PF19945">
    <property type="entry name" value="DUF6407"/>
    <property type="match status" value="1"/>
</dbReference>
<protein>
    <submittedName>
        <fullName evidence="1">DUF6407 family protein</fullName>
    </submittedName>
</protein>
<proteinExistence type="predicted"/>
<organism evidence="1 2">
    <name type="scientific">Metabacillus herbersteinensis</name>
    <dbReference type="NCBI Taxonomy" id="283816"/>
    <lineage>
        <taxon>Bacteria</taxon>
        <taxon>Bacillati</taxon>
        <taxon>Bacillota</taxon>
        <taxon>Bacilli</taxon>
        <taxon>Bacillales</taxon>
        <taxon>Bacillaceae</taxon>
        <taxon>Metabacillus</taxon>
    </lineage>
</organism>
<evidence type="ECO:0000313" key="1">
    <source>
        <dbReference type="EMBL" id="MFC0273955.1"/>
    </source>
</evidence>
<name>A0ABV6GK96_9BACI</name>
<comment type="caution">
    <text evidence="1">The sequence shown here is derived from an EMBL/GenBank/DDBJ whole genome shotgun (WGS) entry which is preliminary data.</text>
</comment>
<dbReference type="Proteomes" id="UP001589854">
    <property type="component" value="Unassembled WGS sequence"/>
</dbReference>
<dbReference type="InterPro" id="IPR045640">
    <property type="entry name" value="DUF6407"/>
</dbReference>
<reference evidence="1 2" key="1">
    <citation type="submission" date="2024-09" db="EMBL/GenBank/DDBJ databases">
        <authorList>
            <person name="Sun Q."/>
            <person name="Mori K."/>
        </authorList>
    </citation>
    <scope>NUCLEOTIDE SEQUENCE [LARGE SCALE GENOMIC DNA]</scope>
    <source>
        <strain evidence="1 2">CCM 7228</strain>
    </source>
</reference>
<evidence type="ECO:0000313" key="2">
    <source>
        <dbReference type="Proteomes" id="UP001589854"/>
    </source>
</evidence>